<dbReference type="SUPFAM" id="SSF53383">
    <property type="entry name" value="PLP-dependent transferases"/>
    <property type="match status" value="1"/>
</dbReference>
<evidence type="ECO:0000256" key="4">
    <source>
        <dbReference type="ARBA" id="ARBA00012421"/>
    </source>
</evidence>
<dbReference type="PROSITE" id="PS51481">
    <property type="entry name" value="DHAK"/>
    <property type="match status" value="1"/>
</dbReference>
<keyword evidence="7" id="KW-0418">Kinase</keyword>
<name>A0A7G2ER20_ARATH</name>
<organism evidence="20 21">
    <name type="scientific">Arabidopsis thaliana</name>
    <name type="common">Mouse-ear cress</name>
    <dbReference type="NCBI Taxonomy" id="3702"/>
    <lineage>
        <taxon>Eukaryota</taxon>
        <taxon>Viridiplantae</taxon>
        <taxon>Streptophyta</taxon>
        <taxon>Embryophyta</taxon>
        <taxon>Tracheophyta</taxon>
        <taxon>Spermatophyta</taxon>
        <taxon>Magnoliopsida</taxon>
        <taxon>eudicotyledons</taxon>
        <taxon>Gunneridae</taxon>
        <taxon>Pentapetalae</taxon>
        <taxon>rosids</taxon>
        <taxon>malvids</taxon>
        <taxon>Brassicales</taxon>
        <taxon>Brassicaceae</taxon>
        <taxon>Camelineae</taxon>
        <taxon>Arabidopsis</taxon>
    </lineage>
</organism>
<dbReference type="NCBIfam" id="NF011049">
    <property type="entry name" value="PRK14479.1"/>
    <property type="match status" value="1"/>
</dbReference>
<sequence>MRASPILRELAACDSCIKRIDGIKNGFRFADVVTEFIEGLVETYPGLQYLDGFPEVKVVLRADVSAAKYDKVAVISGGGSGHEPAHAGYVGEGMLTAAICGDVFASPPVDSILAGIRAVTGTEGCLLIVKNYTGDRLNFGLAAEQAKSEGYKVETVIVGEDCALPPPRGIAGRRGLAGTVLVHKVAGAAAAAGLSLEKVAAEAKCASEMVGTMGVALSVCTLPGQVTSDRLGAQKMELGLGIHGEPGAAVVDVEPVDVVVSHVLQQILSPETNYVPITRGNRVVLMVNGLGGTPLMELMIAAGKAVPKLQLEFGLAVDRVYTGFFMTSLDMAGFSISIMKADHSILDRLDAPTKAPNWPVGTDGNRPPAKIPVPVPPSRSIKSMESQSRPLELSKEGQVLEAAIQAAATVIISLKDSLNEWDGKVGDGDCGSTMYRGATAILEDMKNYYPLNDAAETVNEIGLSIKRAMGGTSGIIYHLLCKAAYAELKANAQSEVTPKNWSEALKSSIASVSKYGGATAGYRTMLDALIPASQVLEEKLSAGEDPISAFILSGEAATAGAESTIQMQAQAGRSSYVSAENLATVPDPGAMAAAGWYNAAARAHNSNTMVLATNSDSDEHLHSTFASRYVRAVVPRFKMPDHCMPKDAAYQVINDELMLDGNPRLNLASFVTTWMEPECDKLIMDSVNKNYVDMDEYPVTTELQNRCVNMIANLFHAPVGEDEAAIGCGTVGSSEAIMLAGLAFKRKWQHRRRAQGLPIDKPNIVTGANVQVCWEKFARYFEVELKEVKLSEDYYVMDPAKAVEMVDENTICVAAILGSTLTGEFEDVKQLNDLLAEKNAETGWETPIHVDAASGGFIAPFLYPDLEWDFRLPWVKSINVSGHKYGLVYAGVGWVVWRTKDDLPEELVFHINYLGADQPTFTLNFSKGSSQIIAQYYQFIRLGFEGYKNIMENCMDNARRLREGIEMTGKFNIVSKDIGVPLVAFSLKDSSKHTVFEIAESLRKFGWIIPAYTMPADAQHIAVLRVVIREDFSRGLADRLITHIIQVLKEIEGLPSRIAHLAAAAAVSGDDEEVKVKTAKMSLEDITKYWKRLVEHKRNIVC</sequence>
<feature type="domain" description="DhaK" evidence="19">
    <location>
        <begin position="28"/>
        <end position="358"/>
    </location>
</feature>
<evidence type="ECO:0000256" key="12">
    <source>
        <dbReference type="ARBA" id="ARBA00023239"/>
    </source>
</evidence>
<feature type="binding site" evidence="15">
    <location>
        <begin position="79"/>
        <end position="82"/>
    </location>
    <ligand>
        <name>substrate</name>
    </ligand>
</feature>
<protein>
    <recommendedName>
        <fullName evidence="4 16">Glutamate decarboxylase</fullName>
        <ecNumber evidence="4 16">4.1.1.15</ecNumber>
    </recommendedName>
</protein>
<dbReference type="Gene3D" id="1.25.40.340">
    <property type="match status" value="1"/>
</dbReference>
<feature type="domain" description="DhaL" evidence="18">
    <location>
        <begin position="398"/>
        <end position="602"/>
    </location>
</feature>
<evidence type="ECO:0000313" key="21">
    <source>
        <dbReference type="Proteomes" id="UP000516314"/>
    </source>
</evidence>
<keyword evidence="9" id="KW-0067">ATP-binding</keyword>
<dbReference type="FunFam" id="3.30.1180.20:FF:000001">
    <property type="entry name" value="Dihydroxyacetone kinase 1"/>
    <property type="match status" value="1"/>
</dbReference>
<dbReference type="FunFam" id="3.40.640.10:FF:000022">
    <property type="entry name" value="Glutamate decarboxylase"/>
    <property type="match status" value="1"/>
</dbReference>
<feature type="modified residue" description="N6-(pyridoxal phosphate)lysine" evidence="13">
    <location>
        <position position="884"/>
    </location>
</feature>
<dbReference type="GO" id="GO:0004371">
    <property type="term" value="F:glycerone kinase activity"/>
    <property type="evidence" value="ECO:0007669"/>
    <property type="project" value="InterPro"/>
</dbReference>
<accession>A0A7G2ER20</accession>
<feature type="binding site" evidence="15">
    <location>
        <position position="135"/>
    </location>
    <ligand>
        <name>substrate</name>
    </ligand>
</feature>
<dbReference type="Gene3D" id="3.30.1180.20">
    <property type="entry name" value="Dihydroxyacetone kinase, domain 2"/>
    <property type="match status" value="1"/>
</dbReference>
<evidence type="ECO:0000256" key="3">
    <source>
        <dbReference type="ARBA" id="ARBA00009533"/>
    </source>
</evidence>
<feature type="region of interest" description="Disordered" evidence="17">
    <location>
        <begin position="357"/>
        <end position="383"/>
    </location>
</feature>
<dbReference type="InterPro" id="IPR004006">
    <property type="entry name" value="DhaK_dom"/>
</dbReference>
<dbReference type="Pfam" id="PF02734">
    <property type="entry name" value="Dak2"/>
    <property type="match status" value="1"/>
</dbReference>
<feature type="binding site" evidence="15">
    <location>
        <position position="130"/>
    </location>
    <ligand>
        <name>substrate</name>
    </ligand>
</feature>
<dbReference type="GO" id="GO:0005516">
    <property type="term" value="F:calmodulin binding"/>
    <property type="evidence" value="ECO:0007669"/>
    <property type="project" value="UniProtKB-KW"/>
</dbReference>
<evidence type="ECO:0000256" key="1">
    <source>
        <dbReference type="ARBA" id="ARBA00001933"/>
    </source>
</evidence>
<dbReference type="AlphaFoldDB" id="A0A7G2ER20"/>
<evidence type="ECO:0000256" key="6">
    <source>
        <dbReference type="ARBA" id="ARBA00022741"/>
    </source>
</evidence>
<dbReference type="InterPro" id="IPR012734">
    <property type="entry name" value="DhaK_ATP"/>
</dbReference>
<evidence type="ECO:0000259" key="18">
    <source>
        <dbReference type="PROSITE" id="PS51480"/>
    </source>
</evidence>
<dbReference type="SUPFAM" id="SSF82549">
    <property type="entry name" value="DAK1/DegV-like"/>
    <property type="match status" value="1"/>
</dbReference>
<dbReference type="FunFam" id="3.90.1150.160:FF:000001">
    <property type="entry name" value="Glutamate decarboxylase"/>
    <property type="match status" value="1"/>
</dbReference>
<evidence type="ECO:0000256" key="10">
    <source>
        <dbReference type="ARBA" id="ARBA00022860"/>
    </source>
</evidence>
<dbReference type="InterPro" id="IPR010107">
    <property type="entry name" value="Glutamate_decarboxylase"/>
</dbReference>
<keyword evidence="11 13" id="KW-0663">Pyridoxal phosphate</keyword>
<comment type="catalytic activity">
    <reaction evidence="16">
        <text>L-glutamate + H(+) = 4-aminobutanoate + CO2</text>
        <dbReference type="Rhea" id="RHEA:17785"/>
        <dbReference type="ChEBI" id="CHEBI:15378"/>
        <dbReference type="ChEBI" id="CHEBI:16526"/>
        <dbReference type="ChEBI" id="CHEBI:29985"/>
        <dbReference type="ChEBI" id="CHEBI:59888"/>
        <dbReference type="EC" id="4.1.1.15"/>
    </reaction>
</comment>
<dbReference type="InterPro" id="IPR015421">
    <property type="entry name" value="PyrdxlP-dep_Trfase_major"/>
</dbReference>
<dbReference type="Proteomes" id="UP000516314">
    <property type="component" value="Chromosome 3"/>
</dbReference>
<evidence type="ECO:0000313" key="20">
    <source>
        <dbReference type="EMBL" id="CAD5323376.1"/>
    </source>
</evidence>
<comment type="similarity">
    <text evidence="3 16">Belongs to the group II decarboxylase family.</text>
</comment>
<evidence type="ECO:0000256" key="9">
    <source>
        <dbReference type="ARBA" id="ARBA00022840"/>
    </source>
</evidence>
<dbReference type="Pfam" id="PF02733">
    <property type="entry name" value="Dak1"/>
    <property type="match status" value="1"/>
</dbReference>
<gene>
    <name evidence="20" type="ORF">AT9943_LOCUS11328</name>
</gene>
<dbReference type="Pfam" id="PF00282">
    <property type="entry name" value="Pyridoxal_deC"/>
    <property type="match status" value="1"/>
</dbReference>
<dbReference type="FunFam" id="3.40.50.10440:FF:000001">
    <property type="entry name" value="Dihydroxyacetone kinase, DhaK subunit"/>
    <property type="match status" value="1"/>
</dbReference>
<dbReference type="CDD" id="cd06450">
    <property type="entry name" value="DOPA_deC_like"/>
    <property type="match status" value="1"/>
</dbReference>
<evidence type="ECO:0000256" key="11">
    <source>
        <dbReference type="ARBA" id="ARBA00022898"/>
    </source>
</evidence>
<dbReference type="GO" id="GO:0004351">
    <property type="term" value="F:glutamate decarboxylase activity"/>
    <property type="evidence" value="ECO:0007669"/>
    <property type="project" value="UniProtKB-EC"/>
</dbReference>
<dbReference type="PANTHER" id="PTHR28629">
    <property type="entry name" value="TRIOKINASE/FMN CYCLASE"/>
    <property type="match status" value="1"/>
</dbReference>
<keyword evidence="8 16" id="KW-0210">Decarboxylase</keyword>
<dbReference type="EMBL" id="LR881468">
    <property type="protein sequence ID" value="CAD5323376.1"/>
    <property type="molecule type" value="Genomic_DNA"/>
</dbReference>
<dbReference type="FunFam" id="1.25.40.340:FF:000002">
    <property type="entry name" value="Dihydroxyacetone kinase, L subunit"/>
    <property type="match status" value="1"/>
</dbReference>
<evidence type="ECO:0000256" key="7">
    <source>
        <dbReference type="ARBA" id="ARBA00022777"/>
    </source>
</evidence>
<dbReference type="SUPFAM" id="SSF101473">
    <property type="entry name" value="DhaL-like"/>
    <property type="match status" value="1"/>
</dbReference>
<dbReference type="GO" id="GO:0006071">
    <property type="term" value="P:glycerol metabolic process"/>
    <property type="evidence" value="ECO:0007669"/>
    <property type="project" value="InterPro"/>
</dbReference>
<dbReference type="PANTHER" id="PTHR28629:SF4">
    <property type="entry name" value="TRIOKINASE_FMN CYCLASE"/>
    <property type="match status" value="1"/>
</dbReference>
<keyword evidence="6" id="KW-0547">Nucleotide-binding</keyword>
<dbReference type="Gene3D" id="3.40.50.10440">
    <property type="entry name" value="Dihydroxyacetone kinase, domain 1"/>
    <property type="match status" value="1"/>
</dbReference>
<evidence type="ECO:0000259" key="19">
    <source>
        <dbReference type="PROSITE" id="PS51481"/>
    </source>
</evidence>
<dbReference type="NCBIfam" id="TIGR02361">
    <property type="entry name" value="dak_ATP"/>
    <property type="match status" value="1"/>
</dbReference>
<dbReference type="EC" id="4.1.1.15" evidence="4 16"/>
<dbReference type="GO" id="GO:0005524">
    <property type="term" value="F:ATP binding"/>
    <property type="evidence" value="ECO:0007669"/>
    <property type="project" value="UniProtKB-KW"/>
</dbReference>
<comment type="cofactor">
    <cofactor evidence="1 13 16">
        <name>pyridoxal 5'-phosphate</name>
        <dbReference type="ChEBI" id="CHEBI:597326"/>
    </cofactor>
</comment>
<keyword evidence="12 16" id="KW-0456">Lyase</keyword>
<reference evidence="20 21" key="1">
    <citation type="submission" date="2020-09" db="EMBL/GenBank/DDBJ databases">
        <authorList>
            <person name="Ashkenazy H."/>
        </authorList>
    </citation>
    <scope>NUCLEOTIDE SEQUENCE [LARGE SCALE GENOMIC DNA]</scope>
    <source>
        <strain evidence="21">cv. Cdm-0</strain>
    </source>
</reference>
<dbReference type="FunFam" id="4.10.280.50:FF:000002">
    <property type="entry name" value="Glutamate decarboxylase"/>
    <property type="match status" value="1"/>
</dbReference>
<dbReference type="InterPro" id="IPR036117">
    <property type="entry name" value="DhaL_dom_sf"/>
</dbReference>
<evidence type="ECO:0000256" key="2">
    <source>
        <dbReference type="ARBA" id="ARBA00008757"/>
    </source>
</evidence>
<keyword evidence="10" id="KW-0112">Calmodulin-binding</keyword>
<proteinExistence type="inferred from homology"/>
<evidence type="ECO:0000256" key="5">
    <source>
        <dbReference type="ARBA" id="ARBA00022679"/>
    </source>
</evidence>
<dbReference type="InterPro" id="IPR015424">
    <property type="entry name" value="PyrdxlP-dep_Trfase"/>
</dbReference>
<evidence type="ECO:0000256" key="8">
    <source>
        <dbReference type="ARBA" id="ARBA00022793"/>
    </source>
</evidence>
<evidence type="ECO:0000256" key="13">
    <source>
        <dbReference type="PIRSR" id="PIRSR602129-50"/>
    </source>
</evidence>
<evidence type="ECO:0000256" key="14">
    <source>
        <dbReference type="PIRSR" id="PIRSR612734-1"/>
    </source>
</evidence>
<evidence type="ECO:0000256" key="15">
    <source>
        <dbReference type="PIRSR" id="PIRSR612734-2"/>
    </source>
</evidence>
<dbReference type="GO" id="GO:0030170">
    <property type="term" value="F:pyridoxal phosphate binding"/>
    <property type="evidence" value="ECO:0007669"/>
    <property type="project" value="InterPro"/>
</dbReference>
<dbReference type="InterPro" id="IPR002129">
    <property type="entry name" value="PyrdxlP-dep_de-COase"/>
</dbReference>
<dbReference type="Gene3D" id="3.90.1150.160">
    <property type="match status" value="1"/>
</dbReference>
<feature type="active site" description="Tele-hemiaminal-histidine intermediate" evidence="14">
    <location>
        <position position="243"/>
    </location>
</feature>
<dbReference type="Gene3D" id="3.40.640.10">
    <property type="entry name" value="Type I PLP-dependent aspartate aminotransferase-like (Major domain)"/>
    <property type="match status" value="1"/>
</dbReference>
<keyword evidence="5" id="KW-0808">Transferase</keyword>
<comment type="similarity">
    <text evidence="2">Belongs to the dihydroxyacetone kinase (DAK) family.</text>
</comment>
<dbReference type="Gene3D" id="4.10.280.50">
    <property type="match status" value="1"/>
</dbReference>
<dbReference type="InterPro" id="IPR050861">
    <property type="entry name" value="Dihydroxyacetone_Kinase"/>
</dbReference>
<evidence type="ECO:0000256" key="16">
    <source>
        <dbReference type="RuleBase" id="RU361171"/>
    </source>
</evidence>
<dbReference type="NCBIfam" id="TIGR01788">
    <property type="entry name" value="Glu-decarb-GAD"/>
    <property type="match status" value="1"/>
</dbReference>
<dbReference type="PROSITE" id="PS51480">
    <property type="entry name" value="DHAL"/>
    <property type="match status" value="1"/>
</dbReference>
<dbReference type="SMART" id="SM01120">
    <property type="entry name" value="Dak2"/>
    <property type="match status" value="1"/>
</dbReference>
<dbReference type="GO" id="GO:0006536">
    <property type="term" value="P:glutamate metabolic process"/>
    <property type="evidence" value="ECO:0007669"/>
    <property type="project" value="InterPro"/>
</dbReference>
<evidence type="ECO:0000256" key="17">
    <source>
        <dbReference type="SAM" id="MobiDB-lite"/>
    </source>
</evidence>
<dbReference type="InterPro" id="IPR004007">
    <property type="entry name" value="DhaL_dom"/>
</dbReference>